<protein>
    <submittedName>
        <fullName evidence="3">CPBP family intramembrane metalloprotease</fullName>
    </submittedName>
</protein>
<feature type="domain" description="CAAX prenyl protease 2/Lysostaphin resistance protein A-like" evidence="2">
    <location>
        <begin position="132"/>
        <end position="224"/>
    </location>
</feature>
<dbReference type="RefSeq" id="WP_160729413.1">
    <property type="nucleotide sequence ID" value="NZ_WTYP01000001.1"/>
</dbReference>
<keyword evidence="4" id="KW-1185">Reference proteome</keyword>
<dbReference type="AlphaFoldDB" id="A0A6I4UWV6"/>
<dbReference type="GO" id="GO:0006508">
    <property type="term" value="P:proteolysis"/>
    <property type="evidence" value="ECO:0007669"/>
    <property type="project" value="UniProtKB-KW"/>
</dbReference>
<dbReference type="InterPro" id="IPR003675">
    <property type="entry name" value="Rce1/LyrA-like_dom"/>
</dbReference>
<feature type="transmembrane region" description="Helical" evidence="1">
    <location>
        <begin position="97"/>
        <end position="122"/>
    </location>
</feature>
<dbReference type="PANTHER" id="PTHR39430">
    <property type="entry name" value="MEMBRANE-ASSOCIATED PROTEASE-RELATED"/>
    <property type="match status" value="1"/>
</dbReference>
<reference evidence="3 4" key="1">
    <citation type="submission" date="2019-12" db="EMBL/GenBank/DDBJ databases">
        <title>Genomic-based taxomic classification of the family Erythrobacteraceae.</title>
        <authorList>
            <person name="Xu L."/>
        </authorList>
    </citation>
    <scope>NUCLEOTIDE SEQUENCE [LARGE SCALE GENOMIC DNA]</scope>
    <source>
        <strain evidence="3 4">SW-109</strain>
    </source>
</reference>
<evidence type="ECO:0000313" key="3">
    <source>
        <dbReference type="EMBL" id="MXP46148.1"/>
    </source>
</evidence>
<feature type="transmembrane region" description="Helical" evidence="1">
    <location>
        <begin position="54"/>
        <end position="76"/>
    </location>
</feature>
<proteinExistence type="predicted"/>
<dbReference type="GO" id="GO:0080120">
    <property type="term" value="P:CAAX-box protein maturation"/>
    <property type="evidence" value="ECO:0007669"/>
    <property type="project" value="UniProtKB-ARBA"/>
</dbReference>
<sequence length="303" mass="32322">MPETVNASGTVPTWRRVVAFPLVSLVIALGAAVGVILGFGWLVTRLPDTGLSDAAMMGLTAVIAVLLMFALSKVLLRHLGEMPRDDLPLKGAGRDTLFGFLGAGWLMTMCVGVAFILGAYTITAWGGSTSAPLILFQAGLFAGFVEEVIARGIIFRFLEEFAGSWAALVISALVFGFLHADNPNATWFSSLAISIEAGILLGAAYMYTRNLWLAIGLHAGWNIVQGYVWDVPVSGNQVDGLVESQMSGHPLISGGAFGLEASVIALVIATTAGVWLLREAMKKGHVIQPRWVRNRKARQPISE</sequence>
<feature type="transmembrane region" description="Helical" evidence="1">
    <location>
        <begin position="249"/>
        <end position="277"/>
    </location>
</feature>
<keyword evidence="3" id="KW-0645">Protease</keyword>
<evidence type="ECO:0000313" key="4">
    <source>
        <dbReference type="Proteomes" id="UP000471435"/>
    </source>
</evidence>
<dbReference type="PANTHER" id="PTHR39430:SF1">
    <property type="entry name" value="PROTEASE"/>
    <property type="match status" value="1"/>
</dbReference>
<comment type="caution">
    <text evidence="3">The sequence shown here is derived from an EMBL/GenBank/DDBJ whole genome shotgun (WGS) entry which is preliminary data.</text>
</comment>
<accession>A0A6I4UWV6</accession>
<gene>
    <name evidence="3" type="ORF">GRI43_01915</name>
</gene>
<feature type="transmembrane region" description="Helical" evidence="1">
    <location>
        <begin position="17"/>
        <end position="42"/>
    </location>
</feature>
<organism evidence="3 4">
    <name type="scientific">Pontixanthobacter luteolus</name>
    <dbReference type="NCBI Taxonomy" id="295089"/>
    <lineage>
        <taxon>Bacteria</taxon>
        <taxon>Pseudomonadati</taxon>
        <taxon>Pseudomonadota</taxon>
        <taxon>Alphaproteobacteria</taxon>
        <taxon>Sphingomonadales</taxon>
        <taxon>Erythrobacteraceae</taxon>
        <taxon>Pontixanthobacter</taxon>
    </lineage>
</organism>
<keyword evidence="1" id="KW-1133">Transmembrane helix</keyword>
<evidence type="ECO:0000256" key="1">
    <source>
        <dbReference type="SAM" id="Phobius"/>
    </source>
</evidence>
<keyword evidence="3" id="KW-0378">Hydrolase</keyword>
<dbReference type="GO" id="GO:0004175">
    <property type="term" value="F:endopeptidase activity"/>
    <property type="evidence" value="ECO:0007669"/>
    <property type="project" value="UniProtKB-ARBA"/>
</dbReference>
<dbReference type="Proteomes" id="UP000471435">
    <property type="component" value="Unassembled WGS sequence"/>
</dbReference>
<feature type="transmembrane region" description="Helical" evidence="1">
    <location>
        <begin position="134"/>
        <end position="154"/>
    </location>
</feature>
<evidence type="ECO:0000259" key="2">
    <source>
        <dbReference type="Pfam" id="PF02517"/>
    </source>
</evidence>
<dbReference type="OrthoDB" id="193898at2"/>
<feature type="transmembrane region" description="Helical" evidence="1">
    <location>
        <begin position="186"/>
        <end position="204"/>
    </location>
</feature>
<name>A0A6I4UWV6_9SPHN</name>
<feature type="transmembrane region" description="Helical" evidence="1">
    <location>
        <begin position="211"/>
        <end position="229"/>
    </location>
</feature>
<keyword evidence="1" id="KW-0472">Membrane</keyword>
<dbReference type="GO" id="GO:0008237">
    <property type="term" value="F:metallopeptidase activity"/>
    <property type="evidence" value="ECO:0007669"/>
    <property type="project" value="UniProtKB-KW"/>
</dbReference>
<feature type="transmembrane region" description="Helical" evidence="1">
    <location>
        <begin position="161"/>
        <end position="180"/>
    </location>
</feature>
<dbReference type="Pfam" id="PF02517">
    <property type="entry name" value="Rce1-like"/>
    <property type="match status" value="1"/>
</dbReference>
<dbReference type="EMBL" id="WTYP01000001">
    <property type="protein sequence ID" value="MXP46148.1"/>
    <property type="molecule type" value="Genomic_DNA"/>
</dbReference>
<keyword evidence="3" id="KW-0482">Metalloprotease</keyword>
<keyword evidence="1" id="KW-0812">Transmembrane</keyword>